<comment type="caution">
    <text evidence="1">The sequence shown here is derived from an EMBL/GenBank/DDBJ whole genome shotgun (WGS) entry which is preliminary data.</text>
</comment>
<dbReference type="EMBL" id="CM047946">
    <property type="protein sequence ID" value="KAI9897504.1"/>
    <property type="molecule type" value="Genomic_DNA"/>
</dbReference>
<evidence type="ECO:0000313" key="2">
    <source>
        <dbReference type="Proteomes" id="UP001163324"/>
    </source>
</evidence>
<sequence length="223" mass="24811">MPRNRTPRILESPAPPSPDPGTVILETPRLVLRRLLMSDAAALAEAGNHKEVSAVMSDRFPSPYTVEDAEEFISSIADVAVDPHYPTVLGVFAKPDGDGEAGQQRLIGTQSAKTREDIEYRTWELAYFYAPPAWGKGYASEANRAFVKYCFDTWPRLHRFEGLVYSTNRGSQRVMEKTGLLLEGVRKGAVEKGGELLDAYVYGTTRDEWEATLERERKLGDGA</sequence>
<proteinExistence type="predicted"/>
<evidence type="ECO:0000313" key="1">
    <source>
        <dbReference type="EMBL" id="KAI9897504.1"/>
    </source>
</evidence>
<protein>
    <submittedName>
        <fullName evidence="1">Uncharacterized protein</fullName>
    </submittedName>
</protein>
<organism evidence="1 2">
    <name type="scientific">Trichothecium roseum</name>
    <dbReference type="NCBI Taxonomy" id="47278"/>
    <lineage>
        <taxon>Eukaryota</taxon>
        <taxon>Fungi</taxon>
        <taxon>Dikarya</taxon>
        <taxon>Ascomycota</taxon>
        <taxon>Pezizomycotina</taxon>
        <taxon>Sordariomycetes</taxon>
        <taxon>Hypocreomycetidae</taxon>
        <taxon>Hypocreales</taxon>
        <taxon>Hypocreales incertae sedis</taxon>
        <taxon>Trichothecium</taxon>
    </lineage>
</organism>
<name>A0ACC0UVF8_9HYPO</name>
<dbReference type="Proteomes" id="UP001163324">
    <property type="component" value="Chromosome 7"/>
</dbReference>
<gene>
    <name evidence="1" type="ORF">N3K66_007360</name>
</gene>
<accession>A0ACC0UVF8</accession>
<keyword evidence="2" id="KW-1185">Reference proteome</keyword>
<reference evidence="1" key="1">
    <citation type="submission" date="2022-10" db="EMBL/GenBank/DDBJ databases">
        <title>Complete Genome of Trichothecium roseum strain YXFP-22015, a Plant Pathogen Isolated from Citrus.</title>
        <authorList>
            <person name="Wang Y."/>
            <person name="Zhu L."/>
        </authorList>
    </citation>
    <scope>NUCLEOTIDE SEQUENCE</scope>
    <source>
        <strain evidence="1">YXFP-22015</strain>
    </source>
</reference>